<proteinExistence type="predicted"/>
<dbReference type="Proteomes" id="UP001144347">
    <property type="component" value="Unassembled WGS sequence"/>
</dbReference>
<dbReference type="EMBL" id="JAPWGM010000002">
    <property type="protein sequence ID" value="MCZ4243837.1"/>
    <property type="molecule type" value="Genomic_DNA"/>
</dbReference>
<sequence>MKILTLYGDSGKGKTTTLNIVYDMLIKTGVVPGIKTQLGANSNDFSVIVTYKGQQVAFYTMGDYSGALIEAIRYYSGLKVDTLICACNNKLVKPPKEIAKYSGPPLFLKTLATNHVARLTANTADANTIFAAI</sequence>
<evidence type="ECO:0000313" key="2">
    <source>
        <dbReference type="Proteomes" id="UP001144347"/>
    </source>
</evidence>
<accession>A0ABT4L7E5</accession>
<keyword evidence="2" id="KW-1185">Reference proteome</keyword>
<evidence type="ECO:0008006" key="3">
    <source>
        <dbReference type="Google" id="ProtNLM"/>
    </source>
</evidence>
<dbReference type="RefSeq" id="WP_269426912.1">
    <property type="nucleotide sequence ID" value="NZ_JAPWGM010000002.1"/>
</dbReference>
<name>A0ABT4L7E5_9SPHI</name>
<comment type="caution">
    <text evidence="1">The sequence shown here is derived from an EMBL/GenBank/DDBJ whole genome shotgun (WGS) entry which is preliminary data.</text>
</comment>
<protein>
    <recommendedName>
        <fullName evidence="3">Molybdopterin-guanine dinucleotide biosynthesis protein B</fullName>
    </recommendedName>
</protein>
<organism evidence="1 2">
    <name type="scientific">Pedobacter punctiformis</name>
    <dbReference type="NCBI Taxonomy" id="3004097"/>
    <lineage>
        <taxon>Bacteria</taxon>
        <taxon>Pseudomonadati</taxon>
        <taxon>Bacteroidota</taxon>
        <taxon>Sphingobacteriia</taxon>
        <taxon>Sphingobacteriales</taxon>
        <taxon>Sphingobacteriaceae</taxon>
        <taxon>Pedobacter</taxon>
    </lineage>
</organism>
<gene>
    <name evidence="1" type="ORF">O0955_07440</name>
</gene>
<evidence type="ECO:0000313" key="1">
    <source>
        <dbReference type="EMBL" id="MCZ4243837.1"/>
    </source>
</evidence>
<reference evidence="1" key="1">
    <citation type="submission" date="2022-12" db="EMBL/GenBank/DDBJ databases">
        <title>Genome sequence of HCMS5-2.</title>
        <authorList>
            <person name="Woo H."/>
        </authorList>
    </citation>
    <scope>NUCLEOTIDE SEQUENCE</scope>
    <source>
        <strain evidence="1">HCMS5-2</strain>
    </source>
</reference>